<dbReference type="EMBL" id="BMAW01042909">
    <property type="protein sequence ID" value="GFS36715.1"/>
    <property type="molecule type" value="Genomic_DNA"/>
</dbReference>
<name>A0A8X6MAQ6_NEPPI</name>
<evidence type="ECO:0000313" key="2">
    <source>
        <dbReference type="EMBL" id="GFS36715.1"/>
    </source>
</evidence>
<protein>
    <submittedName>
        <fullName evidence="2">Uncharacterized protein</fullName>
    </submittedName>
</protein>
<gene>
    <name evidence="2" type="ORF">NPIL_395951</name>
</gene>
<dbReference type="AlphaFoldDB" id="A0A8X6MAQ6"/>
<accession>A0A8X6MAQ6</accession>
<organism evidence="2 3">
    <name type="scientific">Nephila pilipes</name>
    <name type="common">Giant wood spider</name>
    <name type="synonym">Nephila maculata</name>
    <dbReference type="NCBI Taxonomy" id="299642"/>
    <lineage>
        <taxon>Eukaryota</taxon>
        <taxon>Metazoa</taxon>
        <taxon>Ecdysozoa</taxon>
        <taxon>Arthropoda</taxon>
        <taxon>Chelicerata</taxon>
        <taxon>Arachnida</taxon>
        <taxon>Araneae</taxon>
        <taxon>Araneomorphae</taxon>
        <taxon>Entelegynae</taxon>
        <taxon>Araneoidea</taxon>
        <taxon>Nephilidae</taxon>
        <taxon>Nephila</taxon>
    </lineage>
</organism>
<evidence type="ECO:0000256" key="1">
    <source>
        <dbReference type="SAM" id="MobiDB-lite"/>
    </source>
</evidence>
<sequence>GLQRICSKFTNCKSHFESEIRSGAKERGDTPGKAFRTDTGSPGVRGGLGSDKELESLQGKIGLAID</sequence>
<feature type="non-terminal residue" evidence="2">
    <location>
        <position position="1"/>
    </location>
</feature>
<evidence type="ECO:0000313" key="3">
    <source>
        <dbReference type="Proteomes" id="UP000887013"/>
    </source>
</evidence>
<feature type="compositionally biased region" description="Basic and acidic residues" evidence="1">
    <location>
        <begin position="19"/>
        <end position="30"/>
    </location>
</feature>
<proteinExistence type="predicted"/>
<feature type="region of interest" description="Disordered" evidence="1">
    <location>
        <begin position="19"/>
        <end position="52"/>
    </location>
</feature>
<reference evidence="2" key="1">
    <citation type="submission" date="2020-08" db="EMBL/GenBank/DDBJ databases">
        <title>Multicomponent nature underlies the extraordinary mechanical properties of spider dragline silk.</title>
        <authorList>
            <person name="Kono N."/>
            <person name="Nakamura H."/>
            <person name="Mori M."/>
            <person name="Yoshida Y."/>
            <person name="Ohtoshi R."/>
            <person name="Malay A.D."/>
            <person name="Moran D.A.P."/>
            <person name="Tomita M."/>
            <person name="Numata K."/>
            <person name="Arakawa K."/>
        </authorList>
    </citation>
    <scope>NUCLEOTIDE SEQUENCE</scope>
</reference>
<comment type="caution">
    <text evidence="2">The sequence shown here is derived from an EMBL/GenBank/DDBJ whole genome shotgun (WGS) entry which is preliminary data.</text>
</comment>
<keyword evidence="3" id="KW-1185">Reference proteome</keyword>
<dbReference type="Proteomes" id="UP000887013">
    <property type="component" value="Unassembled WGS sequence"/>
</dbReference>